<reference evidence="4" key="1">
    <citation type="submission" date="2016-10" db="EMBL/GenBank/DDBJ databases">
        <authorList>
            <person name="Varghese N."/>
            <person name="Submissions S."/>
        </authorList>
    </citation>
    <scope>NUCLEOTIDE SEQUENCE [LARGE SCALE GENOMIC DNA]</scope>
    <source>
        <strain evidence="4">DSM 23920</strain>
    </source>
</reference>
<sequence length="255" mass="27066">MKKLFEEKTVLISGGLGDIGSAIAIAFAKEGANVAIGDVQPAAMAVPLLDELNSFSVRSHYTQVDVSDAAAVDAWVAAATEALGTVHIAVANAATVTIAGLYKITPEQWSKELRINLDGAFYVSRAVTGRLVERQQWGSVVFVGSWAAEAVHAHIPAYAVSKAGMRMLCQCMALELAPHGIMVNEIAPGYVDAGLSRRVWELAPEQKEEARKKVPVQALITPAEIAAQVVRLCDPGNKHITGSILLMDGGLSLVR</sequence>
<dbReference type="OrthoDB" id="9788235at2"/>
<dbReference type="FunFam" id="3.40.50.720:FF:000084">
    <property type="entry name" value="Short-chain dehydrogenase reductase"/>
    <property type="match status" value="1"/>
</dbReference>
<evidence type="ECO:0000313" key="4">
    <source>
        <dbReference type="Proteomes" id="UP000199656"/>
    </source>
</evidence>
<keyword evidence="4" id="KW-1185">Reference proteome</keyword>
<dbReference type="InterPro" id="IPR036291">
    <property type="entry name" value="NAD(P)-bd_dom_sf"/>
</dbReference>
<proteinExistence type="inferred from homology"/>
<dbReference type="PANTHER" id="PTHR42760:SF133">
    <property type="entry name" value="3-OXOACYL-[ACYL-CARRIER-PROTEIN] REDUCTASE"/>
    <property type="match status" value="1"/>
</dbReference>
<evidence type="ECO:0000256" key="1">
    <source>
        <dbReference type="ARBA" id="ARBA00006484"/>
    </source>
</evidence>
<dbReference type="Pfam" id="PF13561">
    <property type="entry name" value="adh_short_C2"/>
    <property type="match status" value="1"/>
</dbReference>
<dbReference type="RefSeq" id="WP_089762711.1">
    <property type="nucleotide sequence ID" value="NZ_BKAT01000018.1"/>
</dbReference>
<dbReference type="GO" id="GO:0048038">
    <property type="term" value="F:quinone binding"/>
    <property type="evidence" value="ECO:0007669"/>
    <property type="project" value="TreeGrafter"/>
</dbReference>
<protein>
    <submittedName>
        <fullName evidence="3">2,3-dihydro-2,3-dihydroxybenzoate dehydrogenase</fullName>
    </submittedName>
</protein>
<accession>A0A1H4D5B3</accession>
<dbReference type="CDD" id="cd05233">
    <property type="entry name" value="SDR_c"/>
    <property type="match status" value="1"/>
</dbReference>
<dbReference type="PROSITE" id="PS00061">
    <property type="entry name" value="ADH_SHORT"/>
    <property type="match status" value="1"/>
</dbReference>
<dbReference type="EMBL" id="FNRL01000012">
    <property type="protein sequence ID" value="SEA67894.1"/>
    <property type="molecule type" value="Genomic_DNA"/>
</dbReference>
<dbReference type="GO" id="GO:0016616">
    <property type="term" value="F:oxidoreductase activity, acting on the CH-OH group of donors, NAD or NADP as acceptor"/>
    <property type="evidence" value="ECO:0007669"/>
    <property type="project" value="TreeGrafter"/>
</dbReference>
<evidence type="ECO:0000256" key="2">
    <source>
        <dbReference type="ARBA" id="ARBA00023002"/>
    </source>
</evidence>
<dbReference type="SUPFAM" id="SSF51735">
    <property type="entry name" value="NAD(P)-binding Rossmann-fold domains"/>
    <property type="match status" value="1"/>
</dbReference>
<evidence type="ECO:0000313" key="3">
    <source>
        <dbReference type="EMBL" id="SEA67894.1"/>
    </source>
</evidence>
<dbReference type="Proteomes" id="UP000199656">
    <property type="component" value="Unassembled WGS sequence"/>
</dbReference>
<dbReference type="GO" id="GO:0006633">
    <property type="term" value="P:fatty acid biosynthetic process"/>
    <property type="evidence" value="ECO:0007669"/>
    <property type="project" value="TreeGrafter"/>
</dbReference>
<organism evidence="3 4">
    <name type="scientific">Chitinophaga terrae</name>
    <name type="common">ex Kim and Jung 2007</name>
    <dbReference type="NCBI Taxonomy" id="408074"/>
    <lineage>
        <taxon>Bacteria</taxon>
        <taxon>Pseudomonadati</taxon>
        <taxon>Bacteroidota</taxon>
        <taxon>Chitinophagia</taxon>
        <taxon>Chitinophagales</taxon>
        <taxon>Chitinophagaceae</taxon>
        <taxon>Chitinophaga</taxon>
    </lineage>
</organism>
<dbReference type="PANTHER" id="PTHR42760">
    <property type="entry name" value="SHORT-CHAIN DEHYDROGENASES/REDUCTASES FAMILY MEMBER"/>
    <property type="match status" value="1"/>
</dbReference>
<dbReference type="PRINTS" id="PR00081">
    <property type="entry name" value="GDHRDH"/>
</dbReference>
<dbReference type="AlphaFoldDB" id="A0A1H4D5B3"/>
<gene>
    <name evidence="3" type="ORF">SAMN05660909_02976</name>
</gene>
<dbReference type="Gene3D" id="3.40.50.720">
    <property type="entry name" value="NAD(P)-binding Rossmann-like Domain"/>
    <property type="match status" value="1"/>
</dbReference>
<name>A0A1H4D5B3_9BACT</name>
<dbReference type="InterPro" id="IPR002347">
    <property type="entry name" value="SDR_fam"/>
</dbReference>
<dbReference type="STRING" id="408074.SAMN05660909_02976"/>
<comment type="similarity">
    <text evidence="1">Belongs to the short-chain dehydrogenases/reductases (SDR) family.</text>
</comment>
<keyword evidence="2" id="KW-0560">Oxidoreductase</keyword>
<dbReference type="InterPro" id="IPR020904">
    <property type="entry name" value="Sc_DH/Rdtase_CS"/>
</dbReference>